<evidence type="ECO:0000313" key="1">
    <source>
        <dbReference type="EMBL" id="GAA6114908.1"/>
    </source>
</evidence>
<proteinExistence type="predicted"/>
<accession>A0ABP9ZJC5</accession>
<name>A0ABP9ZJC5_9LACO</name>
<evidence type="ECO:0000313" key="2">
    <source>
        <dbReference type="Proteomes" id="UP001438112"/>
    </source>
</evidence>
<reference evidence="1 2" key="1">
    <citation type="submission" date="2024-03" db="EMBL/GenBank/DDBJ databases">
        <title>Inconsistent identification of Apilactobacillus kunkeei-related strains obtained by well-developed overall genome related indices.</title>
        <authorList>
            <person name="Maeno S."/>
            <person name="Endo A."/>
        </authorList>
    </citation>
    <scope>NUCLEOTIDE SEQUENCE [LARGE SCALE GENOMIC DNA]</scope>
    <source>
        <strain evidence="1 2">20H-10</strain>
    </source>
</reference>
<organism evidence="1 2">
    <name type="scientific">Apilactobacillus apinorum</name>
    <dbReference type="NCBI Taxonomy" id="1218495"/>
    <lineage>
        <taxon>Bacteria</taxon>
        <taxon>Bacillati</taxon>
        <taxon>Bacillota</taxon>
        <taxon>Bacilli</taxon>
        <taxon>Lactobacillales</taxon>
        <taxon>Lactobacillaceae</taxon>
        <taxon>Apilactobacillus</taxon>
    </lineage>
</organism>
<gene>
    <name evidence="1" type="ORF">AP20H10_12710</name>
</gene>
<keyword evidence="2" id="KW-1185">Reference proteome</keyword>
<sequence>MINDNKYDIPLIITHIQAPKIPIIKPEIAGPSRPIIDSKRLKILFMEIMSFFSTITGNEALKDGSYIDVRLDMINVNIKINMILILLSNCSNNIIIDIRINEAILMHNSIFFRLTRSEIKPPMKPKKIPGIKDRLKFNAMRVPEWVI</sequence>
<comment type="caution">
    <text evidence="1">The sequence shown here is derived from an EMBL/GenBank/DDBJ whole genome shotgun (WGS) entry which is preliminary data.</text>
</comment>
<dbReference type="EMBL" id="BAABVV010000040">
    <property type="protein sequence ID" value="GAA6114908.1"/>
    <property type="molecule type" value="Genomic_DNA"/>
</dbReference>
<protein>
    <submittedName>
        <fullName evidence="1">Uncharacterized protein</fullName>
    </submittedName>
</protein>
<dbReference type="Proteomes" id="UP001438112">
    <property type="component" value="Unassembled WGS sequence"/>
</dbReference>